<dbReference type="SFLD" id="SFLDG01100">
    <property type="entry name" value="methyltransferase_(Class_D)"/>
    <property type="match status" value="1"/>
</dbReference>
<evidence type="ECO:0000313" key="7">
    <source>
        <dbReference type="EMBL" id="MBO3096800.1"/>
    </source>
</evidence>
<dbReference type="SUPFAM" id="SSF102114">
    <property type="entry name" value="Radical SAM enzymes"/>
    <property type="match status" value="1"/>
</dbReference>
<dbReference type="Pfam" id="PF04055">
    <property type="entry name" value="Radical_SAM"/>
    <property type="match status" value="1"/>
</dbReference>
<dbReference type="PANTHER" id="PTHR43306">
    <property type="entry name" value="7,8-DIHYDRO-6-HYDROXYMETHYLPTERIN DIMETHYLTRANSFERASE"/>
    <property type="match status" value="1"/>
</dbReference>
<dbReference type="Gene3D" id="3.20.20.70">
    <property type="entry name" value="Aldolase class I"/>
    <property type="match status" value="1"/>
</dbReference>
<keyword evidence="2" id="KW-0949">S-adenosyl-L-methionine</keyword>
<keyword evidence="8" id="KW-1185">Reference proteome</keyword>
<organism evidence="7 8">
    <name type="scientific">Gelidibacter pelagius</name>
    <dbReference type="NCBI Taxonomy" id="2819985"/>
    <lineage>
        <taxon>Bacteria</taxon>
        <taxon>Pseudomonadati</taxon>
        <taxon>Bacteroidota</taxon>
        <taxon>Flavobacteriia</taxon>
        <taxon>Flavobacteriales</taxon>
        <taxon>Flavobacteriaceae</taxon>
        <taxon>Gelidibacter</taxon>
    </lineage>
</organism>
<evidence type="ECO:0000313" key="8">
    <source>
        <dbReference type="Proteomes" id="UP000681315"/>
    </source>
</evidence>
<dbReference type="Pfam" id="PF23545">
    <property type="entry name" value="Zn_ribbon_HMPTM"/>
    <property type="match status" value="1"/>
</dbReference>
<dbReference type="CDD" id="cd01335">
    <property type="entry name" value="Radical_SAM"/>
    <property type="match status" value="1"/>
</dbReference>
<dbReference type="PROSITE" id="PS51918">
    <property type="entry name" value="RADICAL_SAM"/>
    <property type="match status" value="1"/>
</dbReference>
<dbReference type="InterPro" id="IPR058240">
    <property type="entry name" value="rSAM_sf"/>
</dbReference>
<comment type="cofactor">
    <cofactor evidence="1">
        <name>[4Fe-4S] cluster</name>
        <dbReference type="ChEBI" id="CHEBI:49883"/>
    </cofactor>
</comment>
<dbReference type="EMBL" id="JAGEVG010000001">
    <property type="protein sequence ID" value="MBO3096800.1"/>
    <property type="molecule type" value="Genomic_DNA"/>
</dbReference>
<sequence length="464" mass="53291">MPLRKYTYYDFTLSLCHICLKRVDAKIVFEDGNVYMLKRCNEHGNSKVLIADDIEYYKNIRNYNKPSETPYIFNTKTHYGCPYDCGLCPDHEQHSCLSIVEVTDRCNLTCPTCYAGSSPTYGRHRTLEEIKKMLDVIVKNEKEPDVVQISGGEPTIHPQFFEILDYAKTLPIRHLMLNTNGIKIAKDKAFAARLKTYAPDFEIYLQFDSFEDSVLRELRGADLAAIRQQALDNLNELNLSTTLVVTLQKGLNDHEIGKIIDFALKQKCVRGVTLQPTQIAGRLEHFNPETDRMTLTEVRRKILEQTAIFNSDDLLPVPCNPDALVMGYALKLGDEVFPLTRYINPNDLLDNSKNTIVYEQDEMLHGKMIELFSTGNSVEVAEENLKSIMCCLPNIEAPNLGYDNLFRVIIMQFIDAYNFDVRAIKKSCVHIVNKDYKIIPFETMNLFYRDDKKDYLEILKAQAL</sequence>
<evidence type="ECO:0000256" key="4">
    <source>
        <dbReference type="ARBA" id="ARBA00023004"/>
    </source>
</evidence>
<evidence type="ECO:0000256" key="3">
    <source>
        <dbReference type="ARBA" id="ARBA00022723"/>
    </source>
</evidence>
<keyword evidence="4" id="KW-0408">Iron</keyword>
<keyword evidence="5" id="KW-0411">Iron-sulfur</keyword>
<dbReference type="InterPro" id="IPR034474">
    <property type="entry name" value="Methyltransferase_Class_D"/>
</dbReference>
<dbReference type="InterPro" id="IPR013785">
    <property type="entry name" value="Aldolase_TIM"/>
</dbReference>
<accession>A0ABS3SM61</accession>
<dbReference type="PANTHER" id="PTHR43306:SF1">
    <property type="entry name" value="7,8-DIHYDRO-6-HYDROXYMETHYLPTERIN DIMETHYLTRANSFERASE"/>
    <property type="match status" value="1"/>
</dbReference>
<evidence type="ECO:0000259" key="6">
    <source>
        <dbReference type="PROSITE" id="PS51918"/>
    </source>
</evidence>
<dbReference type="InterPro" id="IPR056488">
    <property type="entry name" value="Zn_ribbon_HMPTM"/>
</dbReference>
<reference evidence="7 8" key="1">
    <citation type="submission" date="2021-03" db="EMBL/GenBank/DDBJ databases">
        <title>Gelidibacter sp. nov., isolated from costal sediment.</title>
        <authorList>
            <person name="Lun K.-Y."/>
        </authorList>
    </citation>
    <scope>NUCLEOTIDE SEQUENCE [LARGE SCALE GENOMIC DNA]</scope>
    <source>
        <strain evidence="7 8">DF109</strain>
    </source>
</reference>
<dbReference type="SFLD" id="SFLDS00029">
    <property type="entry name" value="Radical_SAM"/>
    <property type="match status" value="1"/>
</dbReference>
<comment type="caution">
    <text evidence="7">The sequence shown here is derived from an EMBL/GenBank/DDBJ whole genome shotgun (WGS) entry which is preliminary data.</text>
</comment>
<proteinExistence type="predicted"/>
<evidence type="ECO:0000256" key="1">
    <source>
        <dbReference type="ARBA" id="ARBA00001966"/>
    </source>
</evidence>
<evidence type="ECO:0000256" key="2">
    <source>
        <dbReference type="ARBA" id="ARBA00022691"/>
    </source>
</evidence>
<dbReference type="InterPro" id="IPR006638">
    <property type="entry name" value="Elp3/MiaA/NifB-like_rSAM"/>
</dbReference>
<feature type="domain" description="Radical SAM core" evidence="6">
    <location>
        <begin position="89"/>
        <end position="313"/>
    </location>
</feature>
<dbReference type="Proteomes" id="UP000681315">
    <property type="component" value="Unassembled WGS sequence"/>
</dbReference>
<dbReference type="SFLD" id="SFLDG01067">
    <property type="entry name" value="SPASM/twitch_domain_containing"/>
    <property type="match status" value="1"/>
</dbReference>
<gene>
    <name evidence="7" type="ORF">J4051_00855</name>
</gene>
<keyword evidence="3" id="KW-0479">Metal-binding</keyword>
<dbReference type="SMART" id="SM00729">
    <property type="entry name" value="Elp3"/>
    <property type="match status" value="1"/>
</dbReference>
<dbReference type="InterPro" id="IPR007197">
    <property type="entry name" value="rSAM"/>
</dbReference>
<dbReference type="RefSeq" id="WP_208231718.1">
    <property type="nucleotide sequence ID" value="NZ_JAGEVG010000001.1"/>
</dbReference>
<name>A0ABS3SM61_9FLAO</name>
<protein>
    <submittedName>
        <fullName evidence="7">Radical SAM protein</fullName>
    </submittedName>
</protein>
<evidence type="ECO:0000256" key="5">
    <source>
        <dbReference type="ARBA" id="ARBA00023014"/>
    </source>
</evidence>